<feature type="compositionally biased region" description="Basic residues" evidence="1">
    <location>
        <begin position="148"/>
        <end position="157"/>
    </location>
</feature>
<evidence type="ECO:0000313" key="2">
    <source>
        <dbReference type="EMBL" id="RID87075.1"/>
    </source>
</evidence>
<proteinExistence type="predicted"/>
<comment type="caution">
    <text evidence="2">The sequence shown here is derived from an EMBL/GenBank/DDBJ whole genome shotgun (WGS) entry which is preliminary data.</text>
</comment>
<dbReference type="Proteomes" id="UP000266016">
    <property type="component" value="Unassembled WGS sequence"/>
</dbReference>
<feature type="region of interest" description="Disordered" evidence="1">
    <location>
        <begin position="136"/>
        <end position="157"/>
    </location>
</feature>
<protein>
    <submittedName>
        <fullName evidence="2">DUF1064 domain-containing protein</fullName>
    </submittedName>
</protein>
<reference evidence="2 3" key="1">
    <citation type="submission" date="2018-08" db="EMBL/GenBank/DDBJ databases">
        <title>Bacillus jemisoniae sp. nov., Bacillus chryseoplanitiae sp. nov., Bacillus resnikiae sp. nov., and Bacillus frankliniae sp. nov., isolated from Viking spacecraft and associated surfaces.</title>
        <authorList>
            <person name="Seuylemezian A."/>
            <person name="Vaishampayan P."/>
        </authorList>
    </citation>
    <scope>NUCLEOTIDE SEQUENCE [LARGE SCALE GENOMIC DNA]</scope>
    <source>
        <strain evidence="2 3">MA001</strain>
    </source>
</reference>
<dbReference type="Pfam" id="PF06356">
    <property type="entry name" value="DUF1064"/>
    <property type="match status" value="1"/>
</dbReference>
<dbReference type="InterPro" id="IPR009414">
    <property type="entry name" value="DUF1064"/>
</dbReference>
<gene>
    <name evidence="2" type="ORF">D1953_07100</name>
</gene>
<evidence type="ECO:0000313" key="3">
    <source>
        <dbReference type="Proteomes" id="UP000266016"/>
    </source>
</evidence>
<dbReference type="AlphaFoldDB" id="A0A398BAM2"/>
<accession>A0A398BAM2</accession>
<dbReference type="EMBL" id="QWVS01000013">
    <property type="protein sequence ID" value="RID87075.1"/>
    <property type="molecule type" value="Genomic_DNA"/>
</dbReference>
<sequence length="157" mass="18509">MTNKYGNKKVIRDGHEFDSIAESKYYEQLKWLLASKQIKSFKLQPRYLLQEAFKKNGITFRKIEYVADFEVHRLDGSIEVIDIKGAPPTAEFKLKHKLFEHKYLQSLTVLFYKPEYGGFITWERLKEIEKKVKPSAKKKPRVGSAVSKRARKRRLSL</sequence>
<organism evidence="2 3">
    <name type="scientific">Peribacillus asahii</name>
    <dbReference type="NCBI Taxonomy" id="228899"/>
    <lineage>
        <taxon>Bacteria</taxon>
        <taxon>Bacillati</taxon>
        <taxon>Bacillota</taxon>
        <taxon>Bacilli</taxon>
        <taxon>Bacillales</taxon>
        <taxon>Bacillaceae</taxon>
        <taxon>Peribacillus</taxon>
    </lineage>
</organism>
<name>A0A398BAM2_9BACI</name>
<dbReference type="RefSeq" id="WP_119116470.1">
    <property type="nucleotide sequence ID" value="NZ_QWVS01000013.1"/>
</dbReference>
<keyword evidence="3" id="KW-1185">Reference proteome</keyword>
<evidence type="ECO:0000256" key="1">
    <source>
        <dbReference type="SAM" id="MobiDB-lite"/>
    </source>
</evidence>